<sequence>MYYECDPQAFDGTDEQKALILGAVEGRLWSDPKQTVSPGVAWPRLHEFRCRLLNQGYEVEPPNNQYYCPDEWDPQYYPDLET</sequence>
<evidence type="ECO:0000313" key="2">
    <source>
        <dbReference type="WBParaSite" id="Pan_g22325.t1"/>
    </source>
</evidence>
<dbReference type="Proteomes" id="UP000492821">
    <property type="component" value="Unassembled WGS sequence"/>
</dbReference>
<dbReference type="AlphaFoldDB" id="A0A7E4VLA1"/>
<dbReference type="WBParaSite" id="Pan_g22325.t1">
    <property type="protein sequence ID" value="Pan_g22325.t1"/>
    <property type="gene ID" value="Pan_g22325"/>
</dbReference>
<organism evidence="1 2">
    <name type="scientific">Panagrellus redivivus</name>
    <name type="common">Microworm</name>
    <dbReference type="NCBI Taxonomy" id="6233"/>
    <lineage>
        <taxon>Eukaryota</taxon>
        <taxon>Metazoa</taxon>
        <taxon>Ecdysozoa</taxon>
        <taxon>Nematoda</taxon>
        <taxon>Chromadorea</taxon>
        <taxon>Rhabditida</taxon>
        <taxon>Tylenchina</taxon>
        <taxon>Panagrolaimomorpha</taxon>
        <taxon>Panagrolaimoidea</taxon>
        <taxon>Panagrolaimidae</taxon>
        <taxon>Panagrellus</taxon>
    </lineage>
</organism>
<reference evidence="1" key="1">
    <citation type="journal article" date="2013" name="Genetics">
        <title>The draft genome and transcriptome of Panagrellus redivivus are shaped by the harsh demands of a free-living lifestyle.</title>
        <authorList>
            <person name="Srinivasan J."/>
            <person name="Dillman A.R."/>
            <person name="Macchietto M.G."/>
            <person name="Heikkinen L."/>
            <person name="Lakso M."/>
            <person name="Fracchia K.M."/>
            <person name="Antoshechkin I."/>
            <person name="Mortazavi A."/>
            <person name="Wong G."/>
            <person name="Sternberg P.W."/>
        </authorList>
    </citation>
    <scope>NUCLEOTIDE SEQUENCE [LARGE SCALE GENOMIC DNA]</scope>
    <source>
        <strain evidence="1">MT8872</strain>
    </source>
</reference>
<protein>
    <submittedName>
        <fullName evidence="2">COesterase domain-containing protein</fullName>
    </submittedName>
</protein>
<accession>A0A7E4VLA1</accession>
<name>A0A7E4VLA1_PANRE</name>
<proteinExistence type="predicted"/>
<reference evidence="2" key="2">
    <citation type="submission" date="2020-10" db="UniProtKB">
        <authorList>
            <consortium name="WormBaseParasite"/>
        </authorList>
    </citation>
    <scope>IDENTIFICATION</scope>
</reference>
<evidence type="ECO:0000313" key="1">
    <source>
        <dbReference type="Proteomes" id="UP000492821"/>
    </source>
</evidence>
<keyword evidence="1" id="KW-1185">Reference proteome</keyword>